<evidence type="ECO:0000259" key="4">
    <source>
        <dbReference type="Pfam" id="PF23647"/>
    </source>
</evidence>
<feature type="domain" description="Trafficking protein particle complex subunit 13 middle" evidence="4">
    <location>
        <begin position="169"/>
        <end position="289"/>
    </location>
</feature>
<organism evidence="5 6">
    <name type="scientific">Plectus sambesii</name>
    <dbReference type="NCBI Taxonomy" id="2011161"/>
    <lineage>
        <taxon>Eukaryota</taxon>
        <taxon>Metazoa</taxon>
        <taxon>Ecdysozoa</taxon>
        <taxon>Nematoda</taxon>
        <taxon>Chromadorea</taxon>
        <taxon>Plectida</taxon>
        <taxon>Plectina</taxon>
        <taxon>Plectoidea</taxon>
        <taxon>Plectidae</taxon>
        <taxon>Plectus</taxon>
    </lineage>
</organism>
<accession>A0A914WUA2</accession>
<evidence type="ECO:0000313" key="6">
    <source>
        <dbReference type="WBParaSite" id="PSAMB.scaffold5289size12101.g26296.t1"/>
    </source>
</evidence>
<feature type="domain" description="Trafficking protein particle complex subunit 13 C-terminal" evidence="3">
    <location>
        <begin position="302"/>
        <end position="398"/>
    </location>
</feature>
<protein>
    <submittedName>
        <fullName evidence="6">Trafficking protein particle complex subunit 13</fullName>
    </submittedName>
</protein>
<evidence type="ECO:0000259" key="2">
    <source>
        <dbReference type="Pfam" id="PF06159"/>
    </source>
</evidence>
<dbReference type="InterPro" id="IPR055428">
    <property type="entry name" value="TRAPPC13_C"/>
</dbReference>
<keyword evidence="5" id="KW-1185">Reference proteome</keyword>
<dbReference type="PANTHER" id="PTHR13134:SF3">
    <property type="entry name" value="TRAFFICKING PROTEIN PARTICLE COMPLEX SUBUNIT 13"/>
    <property type="match status" value="1"/>
</dbReference>
<dbReference type="InterPro" id="IPR010378">
    <property type="entry name" value="TRAPPC13"/>
</dbReference>
<reference evidence="6" key="1">
    <citation type="submission" date="2022-11" db="UniProtKB">
        <authorList>
            <consortium name="WormBaseParasite"/>
        </authorList>
    </citation>
    <scope>IDENTIFICATION</scope>
</reference>
<evidence type="ECO:0000259" key="3">
    <source>
        <dbReference type="Pfam" id="PF23643"/>
    </source>
</evidence>
<comment type="similarity">
    <text evidence="1">Belongs to the TRAPPC13 family.</text>
</comment>
<dbReference type="InterPro" id="IPR055427">
    <property type="entry name" value="TRAPPC13_N"/>
</dbReference>
<proteinExistence type="inferred from homology"/>
<sequence>MADSSRDQLLTLKVMRLTRPAFAHNLTVPIDPADAFGAELQTAMASATGQTSAGDPLGSYVVLPQSFENIYLGETFTFYMCVHNDSNQIATEVAIKADLQTSSQRVALPCKMQEPVAELSPDQALGEVISHEIKEIGQHILVCAVTYNTAAGEKMYFRKFFKFPVAKPLDVRTKFYNAENDDVYLEAQIQNTSTIPMVLERISLEPSELYDCNELNPPRAPFSETPIEGPSYLSPQDTRQFLYCLSPKKEYTLKSYRGVTSIGKLDMIWRTSMGERGRLQTSQLQRMAPGYGDLRLTVEEVPATVRMHEMFKIVCRLHNCCDRALDLQIVLDGSLQPGLIWSSTSGRHLGQVPPNGDFDVTLNLVPVAFGLQVISGIRLTDTFLKRTYEHDEVAQVFVS</sequence>
<dbReference type="Pfam" id="PF23643">
    <property type="entry name" value="TRAPPC13_C"/>
    <property type="match status" value="1"/>
</dbReference>
<dbReference type="PANTHER" id="PTHR13134">
    <property type="entry name" value="TRAFFICKING PROTEIN PARTICLE COMPLEX SUBUNIT 13"/>
    <property type="match status" value="1"/>
</dbReference>
<name>A0A914WUA2_9BILA</name>
<evidence type="ECO:0000256" key="1">
    <source>
        <dbReference type="ARBA" id="ARBA00010785"/>
    </source>
</evidence>
<dbReference type="AlphaFoldDB" id="A0A914WUA2"/>
<dbReference type="GO" id="GO:1990072">
    <property type="term" value="C:TRAPPIII protein complex"/>
    <property type="evidence" value="ECO:0007669"/>
    <property type="project" value="TreeGrafter"/>
</dbReference>
<evidence type="ECO:0000313" key="5">
    <source>
        <dbReference type="Proteomes" id="UP000887566"/>
    </source>
</evidence>
<dbReference type="Pfam" id="PF23647">
    <property type="entry name" value="TRAPPC13_M"/>
    <property type="match status" value="1"/>
</dbReference>
<dbReference type="WBParaSite" id="PSAMB.scaffold5289size12101.g26296.t1">
    <property type="protein sequence ID" value="PSAMB.scaffold5289size12101.g26296.t1"/>
    <property type="gene ID" value="PSAMB.scaffold5289size12101.g26296"/>
</dbReference>
<dbReference type="Pfam" id="PF06159">
    <property type="entry name" value="TRAPPC13_N"/>
    <property type="match status" value="1"/>
</dbReference>
<dbReference type="Proteomes" id="UP000887566">
    <property type="component" value="Unplaced"/>
</dbReference>
<dbReference type="InterPro" id="IPR055429">
    <property type="entry name" value="TRAPPC13_M"/>
</dbReference>
<feature type="domain" description="Trafficking protein particle complex subunit 13 N-terminal" evidence="2">
    <location>
        <begin position="9"/>
        <end position="165"/>
    </location>
</feature>